<dbReference type="Proteomes" id="UP001519273">
    <property type="component" value="Unassembled WGS sequence"/>
</dbReference>
<dbReference type="EMBL" id="JAGGKP010000009">
    <property type="protein sequence ID" value="MBP1937973.1"/>
    <property type="molecule type" value="Genomic_DNA"/>
</dbReference>
<evidence type="ECO:0000259" key="2">
    <source>
        <dbReference type="Pfam" id="PF20277"/>
    </source>
</evidence>
<feature type="domain" description="HNH nuclease" evidence="1">
    <location>
        <begin position="38"/>
        <end position="91"/>
    </location>
</feature>
<sequence length="257" mass="30315">MAKTARREPTPNESIVLFNEVDGLCPLCNKSLMRSKNKAKVKIFEAAHIYPLNPTNEEIELLKNEERLTLDVNDLDNFIALCRECHKVFDHPRTVEEYRLLYNIKKNIISRNMTKEKFHEYPMEYEIREVLLKLIGETNETNLTKLQLEAHKLDDKANESLTNFTKRKIRNDITDYYLFIKEEFKQLDKEHPKSFAKIASQVRSFFTQIDSIEESQEKIYEIVTEWLSKKTQNTSKTACEIITSFFVQNCEVFDVNS</sequence>
<dbReference type="RefSeq" id="WP_209851605.1">
    <property type="nucleotide sequence ID" value="NZ_CBCRVE010000010.1"/>
</dbReference>
<evidence type="ECO:0000259" key="1">
    <source>
        <dbReference type="Pfam" id="PF13391"/>
    </source>
</evidence>
<dbReference type="Pfam" id="PF13391">
    <property type="entry name" value="HNH_2"/>
    <property type="match status" value="1"/>
</dbReference>
<organism evidence="3 4">
    <name type="scientific">Paenibacillus sediminis</name>
    <dbReference type="NCBI Taxonomy" id="664909"/>
    <lineage>
        <taxon>Bacteria</taxon>
        <taxon>Bacillati</taxon>
        <taxon>Bacillota</taxon>
        <taxon>Bacilli</taxon>
        <taxon>Bacillales</taxon>
        <taxon>Paenibacillaceae</taxon>
        <taxon>Paenibacillus</taxon>
    </lineage>
</organism>
<evidence type="ECO:0000313" key="3">
    <source>
        <dbReference type="EMBL" id="MBP1937973.1"/>
    </source>
</evidence>
<evidence type="ECO:0000313" key="4">
    <source>
        <dbReference type="Proteomes" id="UP001519273"/>
    </source>
</evidence>
<dbReference type="InterPro" id="IPR003615">
    <property type="entry name" value="HNH_nuc"/>
</dbReference>
<comment type="caution">
    <text evidence="3">The sequence shown here is derived from an EMBL/GenBank/DDBJ whole genome shotgun (WGS) entry which is preliminary data.</text>
</comment>
<reference evidence="3 4" key="1">
    <citation type="submission" date="2021-03" db="EMBL/GenBank/DDBJ databases">
        <title>Genomic Encyclopedia of Type Strains, Phase IV (KMG-IV): sequencing the most valuable type-strain genomes for metagenomic binning, comparative biology and taxonomic classification.</title>
        <authorList>
            <person name="Goeker M."/>
        </authorList>
    </citation>
    <scope>NUCLEOTIDE SEQUENCE [LARGE SCALE GENOMIC DNA]</scope>
    <source>
        <strain evidence="3 4">DSM 23491</strain>
    </source>
</reference>
<protein>
    <recommendedName>
        <fullName evidence="5">HNH endonuclease</fullName>
    </recommendedName>
</protein>
<proteinExistence type="predicted"/>
<feature type="domain" description="ABC-three component systems C-terminal" evidence="2">
    <location>
        <begin position="117"/>
        <end position="253"/>
    </location>
</feature>
<accession>A0ABS4H619</accession>
<evidence type="ECO:0008006" key="5">
    <source>
        <dbReference type="Google" id="ProtNLM"/>
    </source>
</evidence>
<dbReference type="InterPro" id="IPR046921">
    <property type="entry name" value="ABC-3C_CTD11"/>
</dbReference>
<dbReference type="Pfam" id="PF20277">
    <property type="entry name" value="CTD11"/>
    <property type="match status" value="1"/>
</dbReference>
<keyword evidence="4" id="KW-1185">Reference proteome</keyword>
<name>A0ABS4H619_9BACL</name>
<gene>
    <name evidence="3" type="ORF">J2Z20_002890</name>
</gene>